<comment type="caution">
    <text evidence="11">The sequence shown here is derived from an EMBL/GenBank/DDBJ whole genome shotgun (WGS) entry which is preliminary data.</text>
</comment>
<evidence type="ECO:0000313" key="12">
    <source>
        <dbReference type="Proteomes" id="UP000294682"/>
    </source>
</evidence>
<dbReference type="AlphaFoldDB" id="A0A9X8UII6"/>
<dbReference type="GO" id="GO:0002949">
    <property type="term" value="P:tRNA threonylcarbamoyladenosine modification"/>
    <property type="evidence" value="ECO:0007669"/>
    <property type="project" value="InterPro"/>
</dbReference>
<sequence>MTTYHTHSPQETETLAATVAQHLRAGDVIAYRGTLGAGKTCFTRGLAAGLGIKSAVSSPTFALVHEYRGERLTLYHFDMYRIEGEDDLYSTGFYDYLSDPRALLAIEWSENIDFALDFPHITVEIAPGAEEDERVITIKGDGRF</sequence>
<evidence type="ECO:0000256" key="1">
    <source>
        <dbReference type="ARBA" id="ARBA00004496"/>
    </source>
</evidence>
<organism evidence="11 12">
    <name type="scientific">Harryflintia acetispora</name>
    <dbReference type="NCBI Taxonomy" id="1849041"/>
    <lineage>
        <taxon>Bacteria</taxon>
        <taxon>Bacillati</taxon>
        <taxon>Bacillota</taxon>
        <taxon>Clostridia</taxon>
        <taxon>Eubacteriales</taxon>
        <taxon>Oscillospiraceae</taxon>
        <taxon>Harryflintia</taxon>
    </lineage>
</organism>
<dbReference type="InterPro" id="IPR027417">
    <property type="entry name" value="P-loop_NTPase"/>
</dbReference>
<dbReference type="GO" id="GO:0005524">
    <property type="term" value="F:ATP binding"/>
    <property type="evidence" value="ECO:0007669"/>
    <property type="project" value="UniProtKB-KW"/>
</dbReference>
<dbReference type="GO" id="GO:0005737">
    <property type="term" value="C:cytoplasm"/>
    <property type="evidence" value="ECO:0007669"/>
    <property type="project" value="UniProtKB-SubCell"/>
</dbReference>
<keyword evidence="8" id="KW-0067">ATP-binding</keyword>
<dbReference type="PANTHER" id="PTHR33540">
    <property type="entry name" value="TRNA THREONYLCARBAMOYLADENOSINE BIOSYNTHESIS PROTEIN TSAE"/>
    <property type="match status" value="1"/>
</dbReference>
<comment type="subcellular location">
    <subcellularLocation>
        <location evidence="1">Cytoplasm</location>
    </subcellularLocation>
</comment>
<dbReference type="Pfam" id="PF02367">
    <property type="entry name" value="TsaE"/>
    <property type="match status" value="1"/>
</dbReference>
<evidence type="ECO:0000256" key="7">
    <source>
        <dbReference type="ARBA" id="ARBA00022741"/>
    </source>
</evidence>
<reference evidence="11 12" key="1">
    <citation type="submission" date="2019-03" db="EMBL/GenBank/DDBJ databases">
        <title>Genomic Encyclopedia of Type Strains, Phase IV (KMG-IV): sequencing the most valuable type-strain genomes for metagenomic binning, comparative biology and taxonomic classification.</title>
        <authorList>
            <person name="Goeker M."/>
        </authorList>
    </citation>
    <scope>NUCLEOTIDE SEQUENCE [LARGE SCALE GENOMIC DNA]</scope>
    <source>
        <strain evidence="11 12">DSM 100433</strain>
    </source>
</reference>
<accession>A0A9X8UII6</accession>
<evidence type="ECO:0000256" key="9">
    <source>
        <dbReference type="ARBA" id="ARBA00022842"/>
    </source>
</evidence>
<evidence type="ECO:0000256" key="2">
    <source>
        <dbReference type="ARBA" id="ARBA00007599"/>
    </source>
</evidence>
<dbReference type="PANTHER" id="PTHR33540:SF2">
    <property type="entry name" value="TRNA THREONYLCARBAMOYLADENOSINE BIOSYNTHESIS PROTEIN TSAE"/>
    <property type="match status" value="1"/>
</dbReference>
<proteinExistence type="inferred from homology"/>
<dbReference type="RefSeq" id="WP_132084810.1">
    <property type="nucleotide sequence ID" value="NZ_SLUK01000008.1"/>
</dbReference>
<protein>
    <recommendedName>
        <fullName evidence="3">tRNA threonylcarbamoyladenosine biosynthesis protein TsaE</fullName>
    </recommendedName>
    <alternativeName>
        <fullName evidence="10">t(6)A37 threonylcarbamoyladenosine biosynthesis protein TsaE</fullName>
    </alternativeName>
</protein>
<evidence type="ECO:0000256" key="3">
    <source>
        <dbReference type="ARBA" id="ARBA00019010"/>
    </source>
</evidence>
<gene>
    <name evidence="11" type="ORF">EDD78_10885</name>
</gene>
<keyword evidence="6" id="KW-0479">Metal-binding</keyword>
<dbReference type="EMBL" id="SLUK01000008">
    <property type="protein sequence ID" value="TCL42774.1"/>
    <property type="molecule type" value="Genomic_DNA"/>
</dbReference>
<evidence type="ECO:0000313" key="11">
    <source>
        <dbReference type="EMBL" id="TCL42774.1"/>
    </source>
</evidence>
<keyword evidence="9" id="KW-0460">Magnesium</keyword>
<evidence type="ECO:0000256" key="10">
    <source>
        <dbReference type="ARBA" id="ARBA00032441"/>
    </source>
</evidence>
<evidence type="ECO:0000256" key="5">
    <source>
        <dbReference type="ARBA" id="ARBA00022694"/>
    </source>
</evidence>
<keyword evidence="12" id="KW-1185">Reference proteome</keyword>
<dbReference type="Proteomes" id="UP000294682">
    <property type="component" value="Unassembled WGS sequence"/>
</dbReference>
<comment type="similarity">
    <text evidence="2">Belongs to the TsaE family.</text>
</comment>
<dbReference type="InterPro" id="IPR003442">
    <property type="entry name" value="T6A_TsaE"/>
</dbReference>
<dbReference type="GO" id="GO:0046872">
    <property type="term" value="F:metal ion binding"/>
    <property type="evidence" value="ECO:0007669"/>
    <property type="project" value="UniProtKB-KW"/>
</dbReference>
<name>A0A9X8UII6_9FIRM</name>
<evidence type="ECO:0000256" key="4">
    <source>
        <dbReference type="ARBA" id="ARBA00022490"/>
    </source>
</evidence>
<keyword evidence="4" id="KW-0963">Cytoplasm</keyword>
<evidence type="ECO:0000256" key="6">
    <source>
        <dbReference type="ARBA" id="ARBA00022723"/>
    </source>
</evidence>
<dbReference type="SUPFAM" id="SSF52540">
    <property type="entry name" value="P-loop containing nucleoside triphosphate hydrolases"/>
    <property type="match status" value="1"/>
</dbReference>
<keyword evidence="5" id="KW-0819">tRNA processing</keyword>
<evidence type="ECO:0000256" key="8">
    <source>
        <dbReference type="ARBA" id="ARBA00022840"/>
    </source>
</evidence>
<dbReference type="NCBIfam" id="TIGR00150">
    <property type="entry name" value="T6A_YjeE"/>
    <property type="match status" value="1"/>
</dbReference>
<dbReference type="Gene3D" id="3.40.50.300">
    <property type="entry name" value="P-loop containing nucleotide triphosphate hydrolases"/>
    <property type="match status" value="1"/>
</dbReference>
<keyword evidence="7" id="KW-0547">Nucleotide-binding</keyword>